<gene>
    <name evidence="3" type="ORF">GCM10022239_22310</name>
</gene>
<evidence type="ECO:0000313" key="3">
    <source>
        <dbReference type="EMBL" id="GAA3746278.1"/>
    </source>
</evidence>
<organism evidence="3 4">
    <name type="scientific">Leifsonella bigeumensis</name>
    <dbReference type="NCBI Taxonomy" id="433643"/>
    <lineage>
        <taxon>Bacteria</taxon>
        <taxon>Bacillati</taxon>
        <taxon>Actinomycetota</taxon>
        <taxon>Actinomycetes</taxon>
        <taxon>Micrococcales</taxon>
        <taxon>Microbacteriaceae</taxon>
        <taxon>Leifsonella</taxon>
    </lineage>
</organism>
<dbReference type="SUPFAM" id="SSF56112">
    <property type="entry name" value="Protein kinase-like (PK-like)"/>
    <property type="match status" value="1"/>
</dbReference>
<dbReference type="InterPro" id="IPR011009">
    <property type="entry name" value="Kinase-like_dom_sf"/>
</dbReference>
<feature type="region of interest" description="Disordered" evidence="1">
    <location>
        <begin position="344"/>
        <end position="371"/>
    </location>
</feature>
<dbReference type="RefSeq" id="WP_344756657.1">
    <property type="nucleotide sequence ID" value="NZ_BAABAE010000003.1"/>
</dbReference>
<protein>
    <recommendedName>
        <fullName evidence="2">Protein kinase domain-containing protein</fullName>
    </recommendedName>
</protein>
<feature type="domain" description="Protein kinase" evidence="2">
    <location>
        <begin position="7"/>
        <end position="370"/>
    </location>
</feature>
<evidence type="ECO:0000259" key="2">
    <source>
        <dbReference type="PROSITE" id="PS50011"/>
    </source>
</evidence>
<evidence type="ECO:0000313" key="4">
    <source>
        <dbReference type="Proteomes" id="UP001501004"/>
    </source>
</evidence>
<dbReference type="PROSITE" id="PS50011">
    <property type="entry name" value="PROTEIN_KINASE_DOM"/>
    <property type="match status" value="1"/>
</dbReference>
<dbReference type="SMART" id="SM00220">
    <property type="entry name" value="S_TKc"/>
    <property type="match status" value="1"/>
</dbReference>
<name>A0ABP7FXH3_9MICO</name>
<proteinExistence type="predicted"/>
<feature type="compositionally biased region" description="Low complexity" evidence="1">
    <location>
        <begin position="344"/>
        <end position="360"/>
    </location>
</feature>
<sequence length="496" mass="50957">MDSIGGYRLIRILGVGARADVWLGHGGTTGSGPETVAVKVYRPGTASDGINAEIEALARASDRHLLRLEDLTTAPDGLPCLILRRLSAVSLGALVSADPLPLGEAVTVLAPLALAVGELHRVGVTHGGIRPAAVLFDEEGGPVLARFGSAGLAGDFPSSPDGASLPPAQLAAEPGVAADLARLAGVCRATLGPDAGEVRAWLDQADLAHPTEPADPQAWLKELADRLFRCAEAKPVHFERWEAGHSPTRLPPRLGWDPDAMAAEVPEPAGSSPVREAFSLLHLPESFLGIVTDRLGPLLEKGPFAALKSKVRQVLAPVRKPVWIIAGIVVAAVVATVMLLPGPSSGPAPSSRPGASSATPEPLAGSHPETAPPVVVDAAVTADDPVAAAGALLAARATCLHEASVLCLDGVAQPGSAAMEAGSYRIRLIQEQGIVPEEPELVGAAISLVDRLGDSALLSADTSEGASASLLLVKTDQGWRIRDLVFADEVLTGESP</sequence>
<dbReference type="InterPro" id="IPR000719">
    <property type="entry name" value="Prot_kinase_dom"/>
</dbReference>
<dbReference type="EMBL" id="BAABAE010000003">
    <property type="protein sequence ID" value="GAA3746278.1"/>
    <property type="molecule type" value="Genomic_DNA"/>
</dbReference>
<dbReference type="Gene3D" id="1.10.510.10">
    <property type="entry name" value="Transferase(Phosphotransferase) domain 1"/>
    <property type="match status" value="1"/>
</dbReference>
<reference evidence="4" key="1">
    <citation type="journal article" date="2019" name="Int. J. Syst. Evol. Microbiol.">
        <title>The Global Catalogue of Microorganisms (GCM) 10K type strain sequencing project: providing services to taxonomists for standard genome sequencing and annotation.</title>
        <authorList>
            <consortium name="The Broad Institute Genomics Platform"/>
            <consortium name="The Broad Institute Genome Sequencing Center for Infectious Disease"/>
            <person name="Wu L."/>
            <person name="Ma J."/>
        </authorList>
    </citation>
    <scope>NUCLEOTIDE SEQUENCE [LARGE SCALE GENOMIC DNA]</scope>
    <source>
        <strain evidence="4">JCM 16949</strain>
    </source>
</reference>
<keyword evidence="4" id="KW-1185">Reference proteome</keyword>
<evidence type="ECO:0000256" key="1">
    <source>
        <dbReference type="SAM" id="MobiDB-lite"/>
    </source>
</evidence>
<comment type="caution">
    <text evidence="3">The sequence shown here is derived from an EMBL/GenBank/DDBJ whole genome shotgun (WGS) entry which is preliminary data.</text>
</comment>
<dbReference type="Proteomes" id="UP001501004">
    <property type="component" value="Unassembled WGS sequence"/>
</dbReference>
<accession>A0ABP7FXH3</accession>